<dbReference type="Proteomes" id="UP000596660">
    <property type="component" value="Unplaced"/>
</dbReference>
<reference evidence="1" key="2">
    <citation type="submission" date="2021-03" db="UniProtKB">
        <authorList>
            <consortium name="EnsemblPlants"/>
        </authorList>
    </citation>
    <scope>IDENTIFICATION</scope>
</reference>
<sequence>MAPRMVEPLVSKVPDGIKMGLVARRTFPMEAMTSPRMKGSPNRVRKMPSRNQHVLVCGLGRWKTPRLIASLMARKRGSKKIYQKINKLKSSTFGRCFDNFTPGNKRKISVDKGYAVNDLVSAQPLLQKVRPKRSLSDRKMTESVEHCSAAIIYEDMNVRIFKIPTQLVLPRIFYNSRGDKEYIPGCSLENKPILVMKFDSLGDGIAFYYKYAKECGFKVHSSTTKVDKNKVGSSNGKGVTVIKYLLCSKEGSIREIPDLYIMNRWRKDILKKASAMNAVLMMLLSMIRRSNWTLSSFEEQMLTKTNLKMQLVQKR</sequence>
<name>A0A803MZ86_CHEQI</name>
<proteinExistence type="predicted"/>
<dbReference type="PANTHER" id="PTHR47718:SF18">
    <property type="entry name" value="PROTEIN FAR1-RELATED SEQUENCE 5-LIKE"/>
    <property type="match status" value="1"/>
</dbReference>
<evidence type="ECO:0000313" key="2">
    <source>
        <dbReference type="Proteomes" id="UP000596660"/>
    </source>
</evidence>
<keyword evidence="2" id="KW-1185">Reference proteome</keyword>
<dbReference type="Gramene" id="AUR62037663-RA">
    <property type="protein sequence ID" value="AUR62037663-RA:cds"/>
    <property type="gene ID" value="AUR62037663"/>
</dbReference>
<organism evidence="1 2">
    <name type="scientific">Chenopodium quinoa</name>
    <name type="common">Quinoa</name>
    <dbReference type="NCBI Taxonomy" id="63459"/>
    <lineage>
        <taxon>Eukaryota</taxon>
        <taxon>Viridiplantae</taxon>
        <taxon>Streptophyta</taxon>
        <taxon>Embryophyta</taxon>
        <taxon>Tracheophyta</taxon>
        <taxon>Spermatophyta</taxon>
        <taxon>Magnoliopsida</taxon>
        <taxon>eudicotyledons</taxon>
        <taxon>Gunneridae</taxon>
        <taxon>Pentapetalae</taxon>
        <taxon>Caryophyllales</taxon>
        <taxon>Chenopodiaceae</taxon>
        <taxon>Chenopodioideae</taxon>
        <taxon>Atripliceae</taxon>
        <taxon>Chenopodium</taxon>
    </lineage>
</organism>
<protein>
    <submittedName>
        <fullName evidence="1">Uncharacterized protein</fullName>
    </submittedName>
</protein>
<dbReference type="EnsemblPlants" id="AUR62037663-RA">
    <property type="protein sequence ID" value="AUR62037663-RA:cds"/>
    <property type="gene ID" value="AUR62037663"/>
</dbReference>
<dbReference type="AlphaFoldDB" id="A0A803MZ86"/>
<accession>A0A803MZ86</accession>
<evidence type="ECO:0000313" key="1">
    <source>
        <dbReference type="EnsemblPlants" id="AUR62037663-RA:cds"/>
    </source>
</evidence>
<dbReference type="PANTHER" id="PTHR47718">
    <property type="entry name" value="OS01G0519700 PROTEIN"/>
    <property type="match status" value="1"/>
</dbReference>
<reference evidence="1" key="1">
    <citation type="journal article" date="2017" name="Nature">
        <title>The genome of Chenopodium quinoa.</title>
        <authorList>
            <person name="Jarvis D.E."/>
            <person name="Ho Y.S."/>
            <person name="Lightfoot D.J."/>
            <person name="Schmoeckel S.M."/>
            <person name="Li B."/>
            <person name="Borm T.J.A."/>
            <person name="Ohyanagi H."/>
            <person name="Mineta K."/>
            <person name="Michell C.T."/>
            <person name="Saber N."/>
            <person name="Kharbatia N.M."/>
            <person name="Rupper R.R."/>
            <person name="Sharp A.R."/>
            <person name="Dally N."/>
            <person name="Boughton B.A."/>
            <person name="Woo Y.H."/>
            <person name="Gao G."/>
            <person name="Schijlen E.G.W.M."/>
            <person name="Guo X."/>
            <person name="Momin A.A."/>
            <person name="Negrao S."/>
            <person name="Al-Babili S."/>
            <person name="Gehring C."/>
            <person name="Roessner U."/>
            <person name="Jung C."/>
            <person name="Murphy K."/>
            <person name="Arold S.T."/>
            <person name="Gojobori T."/>
            <person name="van der Linden C.G."/>
            <person name="van Loo E.N."/>
            <person name="Jellen E.N."/>
            <person name="Maughan P.J."/>
            <person name="Tester M."/>
        </authorList>
    </citation>
    <scope>NUCLEOTIDE SEQUENCE [LARGE SCALE GENOMIC DNA]</scope>
    <source>
        <strain evidence="1">cv. PI 614886</strain>
    </source>
</reference>